<evidence type="ECO:0000256" key="6">
    <source>
        <dbReference type="ARBA" id="ARBA00022573"/>
    </source>
</evidence>
<comment type="function">
    <text evidence="1 11">Catalyzes the synthesis of alpha-ribazole-5'-phosphate from nicotinate mononucleotide (NAMN) and 5,6-dimethylbenzimidazole (DMB).</text>
</comment>
<dbReference type="Gene3D" id="1.10.1610.10">
    <property type="match status" value="1"/>
</dbReference>
<dbReference type="PANTHER" id="PTHR43463:SF1">
    <property type="entry name" value="NICOTINATE-NUCLEOTIDE--DIMETHYLBENZIMIDAZOLE PHOSPHORIBOSYLTRANSFERASE"/>
    <property type="match status" value="1"/>
</dbReference>
<comment type="pathway">
    <text evidence="2 11">Nucleoside biosynthesis; alpha-ribazole biosynthesis; alpha-ribazole from 5,6-dimethylbenzimidazole: step 1/2.</text>
</comment>
<dbReference type="InterPro" id="IPR036087">
    <property type="entry name" value="Nict_dMeBzImd_PRibTrfase_sf"/>
</dbReference>
<evidence type="ECO:0000256" key="8">
    <source>
        <dbReference type="ARBA" id="ARBA00022679"/>
    </source>
</evidence>
<dbReference type="SUPFAM" id="SSF52733">
    <property type="entry name" value="Nicotinate mononucleotide:5,6-dimethylbenzimidazole phosphoribosyltransferase (CobT)"/>
    <property type="match status" value="1"/>
</dbReference>
<dbReference type="InterPro" id="IPR003200">
    <property type="entry name" value="Nict_dMeBzImd_PRibTrfase"/>
</dbReference>
<proteinExistence type="inferred from homology"/>
<reference evidence="12 13" key="1">
    <citation type="submission" date="2019-01" db="EMBL/GenBank/DDBJ databases">
        <title>Nocardioides guangzhouensis sp. nov., an actinobacterium isolated from soil.</title>
        <authorList>
            <person name="Fu Y."/>
            <person name="Cai Y."/>
            <person name="Lin Z."/>
            <person name="Chen P."/>
        </authorList>
    </citation>
    <scope>NUCLEOTIDE SEQUENCE [LARGE SCALE GENOMIC DNA]</scope>
    <source>
        <strain evidence="12 13">NBRC 105384</strain>
    </source>
</reference>
<dbReference type="AlphaFoldDB" id="A0A4Q5J235"/>
<dbReference type="Pfam" id="PF02277">
    <property type="entry name" value="DBI_PRT"/>
    <property type="match status" value="1"/>
</dbReference>
<evidence type="ECO:0000256" key="2">
    <source>
        <dbReference type="ARBA" id="ARBA00005049"/>
    </source>
</evidence>
<dbReference type="FunFam" id="3.40.50.10210:FF:000001">
    <property type="entry name" value="Nicotinate-nucleotide--dimethylbenzimidazole phosphoribosyltransferase"/>
    <property type="match status" value="1"/>
</dbReference>
<evidence type="ECO:0000313" key="12">
    <source>
        <dbReference type="EMBL" id="RYU11471.1"/>
    </source>
</evidence>
<dbReference type="InterPro" id="IPR017846">
    <property type="entry name" value="Nict_dMeBzImd_PRibTrfase_bact"/>
</dbReference>
<comment type="caution">
    <text evidence="12">The sequence shown here is derived from an EMBL/GenBank/DDBJ whole genome shotgun (WGS) entry which is preliminary data.</text>
</comment>
<evidence type="ECO:0000256" key="4">
    <source>
        <dbReference type="ARBA" id="ARBA00011991"/>
    </source>
</evidence>
<feature type="active site" description="Proton acceptor" evidence="11">
    <location>
        <position position="330"/>
    </location>
</feature>
<dbReference type="Gene3D" id="3.40.50.10210">
    <property type="match status" value="1"/>
</dbReference>
<name>A0A4Q5J235_9ACTN</name>
<dbReference type="NCBIfam" id="TIGR03160">
    <property type="entry name" value="cobT_DBIPRT"/>
    <property type="match status" value="1"/>
</dbReference>
<dbReference type="Proteomes" id="UP000291189">
    <property type="component" value="Unassembled WGS sequence"/>
</dbReference>
<keyword evidence="6 11" id="KW-0169">Cobalamin biosynthesis</keyword>
<dbReference type="GO" id="GO:0009236">
    <property type="term" value="P:cobalamin biosynthetic process"/>
    <property type="evidence" value="ECO:0007669"/>
    <property type="project" value="UniProtKB-UniRule"/>
</dbReference>
<dbReference type="GO" id="GO:0008939">
    <property type="term" value="F:nicotinate-nucleotide-dimethylbenzimidazole phosphoribosyltransferase activity"/>
    <property type="evidence" value="ECO:0007669"/>
    <property type="project" value="UniProtKB-UniRule"/>
</dbReference>
<dbReference type="CDD" id="cd02439">
    <property type="entry name" value="DMB-PRT_CobT"/>
    <property type="match status" value="1"/>
</dbReference>
<evidence type="ECO:0000256" key="5">
    <source>
        <dbReference type="ARBA" id="ARBA00015486"/>
    </source>
</evidence>
<gene>
    <name evidence="11 12" type="primary">cobT</name>
    <name evidence="12" type="ORF">ETU37_12930</name>
</gene>
<evidence type="ECO:0000256" key="10">
    <source>
        <dbReference type="ARBA" id="ARBA00047340"/>
    </source>
</evidence>
<dbReference type="NCBIfam" id="NF000996">
    <property type="entry name" value="PRK00105.1"/>
    <property type="match status" value="1"/>
</dbReference>
<evidence type="ECO:0000256" key="3">
    <source>
        <dbReference type="ARBA" id="ARBA00007110"/>
    </source>
</evidence>
<dbReference type="InterPro" id="IPR023195">
    <property type="entry name" value="Nict_dMeBzImd_PRibTrfase_N"/>
</dbReference>
<organism evidence="12 13">
    <name type="scientific">Nocardioides iriomotensis</name>
    <dbReference type="NCBI Taxonomy" id="715784"/>
    <lineage>
        <taxon>Bacteria</taxon>
        <taxon>Bacillati</taxon>
        <taxon>Actinomycetota</taxon>
        <taxon>Actinomycetes</taxon>
        <taxon>Propionibacteriales</taxon>
        <taxon>Nocardioidaceae</taxon>
        <taxon>Nocardioides</taxon>
    </lineage>
</organism>
<evidence type="ECO:0000256" key="11">
    <source>
        <dbReference type="HAMAP-Rule" id="MF_00230"/>
    </source>
</evidence>
<comment type="similarity">
    <text evidence="3 11">Belongs to the CobT family.</text>
</comment>
<dbReference type="PANTHER" id="PTHR43463">
    <property type="entry name" value="NICOTINATE-NUCLEOTIDE--DIMETHYLBENZIMIDAZOLE PHOSPHORIBOSYLTRANSFERASE"/>
    <property type="match status" value="1"/>
</dbReference>
<evidence type="ECO:0000313" key="13">
    <source>
        <dbReference type="Proteomes" id="UP000291189"/>
    </source>
</evidence>
<evidence type="ECO:0000256" key="7">
    <source>
        <dbReference type="ARBA" id="ARBA00022676"/>
    </source>
</evidence>
<sequence length="362" mass="36913">MAAMSSTSPGYSDPLLHHLLTAVAPLDARAMQEAEARQAQLTKPAGALGVLEETSVRLCGIQRTCPPRPLAKPVVAVFAADHGVHARGVTPWPQEVTASMIENFRAGGAAVNVLARQVGAEVYVVDMGVNADVAADDRVLDRKIRRGTSDLAAGPAMTRDEAAAGVFLGADVAQQLVAAGHDCLLTGDMGIANTTASAALIAALTGAEAADVTGRGTGIDDPTHAHKISIVKVVLERRPASEDPLETLASVGGFEHAGLVGFVLAAAAMGVPVVLDGLIAGAAALVVQAIAPGALDYCFAGHRSAEPGHRVALQHLGLRPLVDLDLRLGEGTGATLAFPLVEAAGATLREMATFDAAGVARK</sequence>
<protein>
    <recommendedName>
        <fullName evidence="5 11">Nicotinate-nucleotide--dimethylbenzimidazole phosphoribosyltransferase</fullName>
        <shortName evidence="11">NN:DBI PRT</shortName>
        <ecNumber evidence="4 11">2.4.2.21</ecNumber>
    </recommendedName>
    <alternativeName>
        <fullName evidence="9 11">N(1)-alpha-phosphoribosyltransferase</fullName>
    </alternativeName>
</protein>
<keyword evidence="13" id="KW-1185">Reference proteome</keyword>
<dbReference type="EC" id="2.4.2.21" evidence="4 11"/>
<comment type="catalytic activity">
    <reaction evidence="10 11">
        <text>5,6-dimethylbenzimidazole + nicotinate beta-D-ribonucleotide = alpha-ribazole 5'-phosphate + nicotinate + H(+)</text>
        <dbReference type="Rhea" id="RHEA:11196"/>
        <dbReference type="ChEBI" id="CHEBI:15378"/>
        <dbReference type="ChEBI" id="CHEBI:15890"/>
        <dbReference type="ChEBI" id="CHEBI:32544"/>
        <dbReference type="ChEBI" id="CHEBI:57502"/>
        <dbReference type="ChEBI" id="CHEBI:57918"/>
        <dbReference type="EC" id="2.4.2.21"/>
    </reaction>
</comment>
<dbReference type="OrthoDB" id="9773807at2"/>
<evidence type="ECO:0000256" key="9">
    <source>
        <dbReference type="ARBA" id="ARBA00030686"/>
    </source>
</evidence>
<keyword evidence="8 11" id="KW-0808">Transferase</keyword>
<dbReference type="EMBL" id="SDPU01000023">
    <property type="protein sequence ID" value="RYU11471.1"/>
    <property type="molecule type" value="Genomic_DNA"/>
</dbReference>
<dbReference type="HAMAP" id="MF_00230">
    <property type="entry name" value="CobT"/>
    <property type="match status" value="1"/>
</dbReference>
<evidence type="ECO:0000256" key="1">
    <source>
        <dbReference type="ARBA" id="ARBA00002197"/>
    </source>
</evidence>
<dbReference type="UniPathway" id="UPA00061">
    <property type="reaction ID" value="UER00516"/>
</dbReference>
<keyword evidence="7 11" id="KW-0328">Glycosyltransferase</keyword>
<accession>A0A4Q5J235</accession>